<dbReference type="InterPro" id="IPR052537">
    <property type="entry name" value="Extradiol_RC_dioxygenase"/>
</dbReference>
<dbReference type="OrthoDB" id="9785698at2"/>
<dbReference type="Pfam" id="PF00903">
    <property type="entry name" value="Glyoxalase"/>
    <property type="match status" value="1"/>
</dbReference>
<evidence type="ECO:0000259" key="1">
    <source>
        <dbReference type="PROSITE" id="PS51819"/>
    </source>
</evidence>
<keyword evidence="3" id="KW-1185">Reference proteome</keyword>
<reference evidence="2 3" key="1">
    <citation type="submission" date="2016-10" db="EMBL/GenBank/DDBJ databases">
        <authorList>
            <person name="de Groot N.N."/>
        </authorList>
    </citation>
    <scope>NUCLEOTIDE SEQUENCE [LARGE SCALE GENOMIC DNA]</scope>
    <source>
        <strain evidence="2 3">DSM 29316</strain>
    </source>
</reference>
<evidence type="ECO:0000313" key="2">
    <source>
        <dbReference type="EMBL" id="SFA90560.1"/>
    </source>
</evidence>
<organism evidence="2 3">
    <name type="scientific">Poseidonocella pacifica</name>
    <dbReference type="NCBI Taxonomy" id="871651"/>
    <lineage>
        <taxon>Bacteria</taxon>
        <taxon>Pseudomonadati</taxon>
        <taxon>Pseudomonadota</taxon>
        <taxon>Alphaproteobacteria</taxon>
        <taxon>Rhodobacterales</taxon>
        <taxon>Roseobacteraceae</taxon>
        <taxon>Poseidonocella</taxon>
    </lineage>
</organism>
<dbReference type="STRING" id="871651.SAMN05421688_1635"/>
<sequence length="309" mass="33734">MATPITGLHHITSLASDAAATNAFFTQVLGLRRVKKTVNFDAPKVYHLYFGDEIGRAGTVMTYFPFPHAVRGRPGTGEAGRTVFSVPEGSLDAWEDRLRDADVGGLLRKQWFEEERLQFHGPDGDGFALVETRSDPRISWSAVLPSEQAIRGFHSVELTLADPAGMASLLEVMGFSRAAEDGETTRFHLSDGNGANVVDLTRSDSAPSRQGAGSVHHVAFSVPDRAAQMAVQSSLQEAGFDVTPVIDRDYFYAIYFRTPGGVLFEIATEEPGFLRDEAADTLGTALKLPDQHAHLREVLEKRYLPSLGE</sequence>
<dbReference type="Gene3D" id="3.10.180.10">
    <property type="entry name" value="2,3-Dihydroxybiphenyl 1,2-Dioxygenase, domain 1"/>
    <property type="match status" value="2"/>
</dbReference>
<dbReference type="PROSITE" id="PS51819">
    <property type="entry name" value="VOC"/>
    <property type="match status" value="2"/>
</dbReference>
<dbReference type="AlphaFoldDB" id="A0A1I0WQX5"/>
<gene>
    <name evidence="2" type="ORF">SAMN05421688_1635</name>
</gene>
<dbReference type="Proteomes" id="UP000198796">
    <property type="component" value="Unassembled WGS sequence"/>
</dbReference>
<dbReference type="EMBL" id="FOJU01000002">
    <property type="protein sequence ID" value="SFA90560.1"/>
    <property type="molecule type" value="Genomic_DNA"/>
</dbReference>
<name>A0A1I0WQX5_9RHOB</name>
<feature type="domain" description="VOC" evidence="1">
    <location>
        <begin position="7"/>
        <end position="132"/>
    </location>
</feature>
<feature type="domain" description="VOC" evidence="1">
    <location>
        <begin position="152"/>
        <end position="269"/>
    </location>
</feature>
<dbReference type="InterPro" id="IPR029068">
    <property type="entry name" value="Glyas_Bleomycin-R_OHBP_Dase"/>
</dbReference>
<proteinExistence type="predicted"/>
<accession>A0A1I0WQX5</accession>
<dbReference type="PANTHER" id="PTHR36110">
    <property type="entry name" value="RING-CLEAVING DIOXYGENASE MHQE-RELATED"/>
    <property type="match status" value="1"/>
</dbReference>
<dbReference type="PANTHER" id="PTHR36110:SF2">
    <property type="entry name" value="RING-CLEAVING DIOXYGENASE MHQE-RELATED"/>
    <property type="match status" value="1"/>
</dbReference>
<dbReference type="InterPro" id="IPR037523">
    <property type="entry name" value="VOC_core"/>
</dbReference>
<protein>
    <submittedName>
        <fullName evidence="2">Glyoxalase family protein</fullName>
    </submittedName>
</protein>
<dbReference type="RefSeq" id="WP_092062875.1">
    <property type="nucleotide sequence ID" value="NZ_FOJU01000002.1"/>
</dbReference>
<evidence type="ECO:0000313" key="3">
    <source>
        <dbReference type="Proteomes" id="UP000198796"/>
    </source>
</evidence>
<dbReference type="SUPFAM" id="SSF54593">
    <property type="entry name" value="Glyoxalase/Bleomycin resistance protein/Dihydroxybiphenyl dioxygenase"/>
    <property type="match status" value="1"/>
</dbReference>
<dbReference type="InterPro" id="IPR004360">
    <property type="entry name" value="Glyas_Fos-R_dOase_dom"/>
</dbReference>